<dbReference type="STRING" id="1802067.A2966_01080"/>
<comment type="subcellular location">
    <subcellularLocation>
        <location evidence="2">Cytoplasm</location>
    </subcellularLocation>
</comment>
<organism evidence="3 4">
    <name type="scientific">Candidatus Roizmanbacteria bacterium RIFCSPLOWO2_01_FULL_41_22</name>
    <dbReference type="NCBI Taxonomy" id="1802067"/>
    <lineage>
        <taxon>Bacteria</taxon>
        <taxon>Candidatus Roizmaniibacteriota</taxon>
    </lineage>
</organism>
<evidence type="ECO:0000313" key="4">
    <source>
        <dbReference type="Proteomes" id="UP000176480"/>
    </source>
</evidence>
<dbReference type="InterPro" id="IPR002882">
    <property type="entry name" value="CofD"/>
</dbReference>
<dbReference type="Proteomes" id="UP000176480">
    <property type="component" value="Unassembled WGS sequence"/>
</dbReference>
<keyword evidence="1 2" id="KW-0963">Cytoplasm</keyword>
<proteinExistence type="inferred from homology"/>
<comment type="caution">
    <text evidence="3">The sequence shown here is derived from an EMBL/GenBank/DDBJ whole genome shotgun (WGS) entry which is preliminary data.</text>
</comment>
<comment type="similarity">
    <text evidence="2">Belongs to the gluconeogenesis factor family.</text>
</comment>
<evidence type="ECO:0000256" key="1">
    <source>
        <dbReference type="ARBA" id="ARBA00022490"/>
    </source>
</evidence>
<dbReference type="EMBL" id="MGAR01000023">
    <property type="protein sequence ID" value="OGK51621.1"/>
    <property type="molecule type" value="Genomic_DNA"/>
</dbReference>
<protein>
    <recommendedName>
        <fullName evidence="2">Putative gluconeogenesis factor</fullName>
    </recommendedName>
</protein>
<dbReference type="GO" id="GO:0005737">
    <property type="term" value="C:cytoplasm"/>
    <property type="evidence" value="ECO:0007669"/>
    <property type="project" value="UniProtKB-SubCell"/>
</dbReference>
<dbReference type="HAMAP" id="MF_00973">
    <property type="entry name" value="Gluconeogen_factor"/>
    <property type="match status" value="1"/>
</dbReference>
<name>A0A1F7J7Q0_9BACT</name>
<dbReference type="InterPro" id="IPR038136">
    <property type="entry name" value="CofD-like_dom_sf"/>
</dbReference>
<comment type="function">
    <text evidence="2">Required for morphogenesis under gluconeogenic growth conditions.</text>
</comment>
<sequence length="323" mass="36235">MKKVTVIGGGTGSFVVLSRLKEHALDLSAVVTMMDSGGSTGRLRDQLGVLPPGDLRQCLVALSEASELWRRLFLYRFEKGDLKGHNFGNIFLSALEKVCSNYNEAITLASYVLKTKGRVVPVTFEKSHVCVVYANGRKIKGEGNIDENNPERSRITKSYLEPEPNPNPIAIESLENSDVIIVGPGDLYTSIIPVFLVKNIQKTIKKSHAKIIYNLNLMTKSGQTTNYRAFDHVQDIAKYLGKMPDYVVVNNSEVPQNILQWYEDHQETVVVNDLNRENYQGKVISDDIIDRNSFIKQNGDKLTRSILRHDSEKLTGILLKLIL</sequence>
<dbReference type="Gene3D" id="3.40.50.10680">
    <property type="entry name" value="CofD-like domains"/>
    <property type="match status" value="1"/>
</dbReference>
<dbReference type="GO" id="GO:0043743">
    <property type="term" value="F:LPPG:FO 2-phospho-L-lactate transferase activity"/>
    <property type="evidence" value="ECO:0007669"/>
    <property type="project" value="InterPro"/>
</dbReference>
<dbReference type="GO" id="GO:0008360">
    <property type="term" value="P:regulation of cell shape"/>
    <property type="evidence" value="ECO:0007669"/>
    <property type="project" value="UniProtKB-UniRule"/>
</dbReference>
<dbReference type="PANTHER" id="PTHR30135">
    <property type="entry name" value="UNCHARACTERIZED PROTEIN YVCK-RELATED"/>
    <property type="match status" value="1"/>
</dbReference>
<dbReference type="SUPFAM" id="SSF142338">
    <property type="entry name" value="CofD-like"/>
    <property type="match status" value="1"/>
</dbReference>
<reference evidence="3 4" key="1">
    <citation type="journal article" date="2016" name="Nat. Commun.">
        <title>Thousands of microbial genomes shed light on interconnected biogeochemical processes in an aquifer system.</title>
        <authorList>
            <person name="Anantharaman K."/>
            <person name="Brown C.T."/>
            <person name="Hug L.A."/>
            <person name="Sharon I."/>
            <person name="Castelle C.J."/>
            <person name="Probst A.J."/>
            <person name="Thomas B.C."/>
            <person name="Singh A."/>
            <person name="Wilkins M.J."/>
            <person name="Karaoz U."/>
            <person name="Brodie E.L."/>
            <person name="Williams K.H."/>
            <person name="Hubbard S.S."/>
            <person name="Banfield J.F."/>
        </authorList>
    </citation>
    <scope>NUCLEOTIDE SEQUENCE [LARGE SCALE GENOMIC DNA]</scope>
</reference>
<dbReference type="AlphaFoldDB" id="A0A1F7J7Q0"/>
<dbReference type="PANTHER" id="PTHR30135:SF3">
    <property type="entry name" value="GLUCONEOGENESIS FACTOR-RELATED"/>
    <property type="match status" value="1"/>
</dbReference>
<gene>
    <name evidence="3" type="ORF">A2966_01080</name>
</gene>
<dbReference type="NCBIfam" id="TIGR01826">
    <property type="entry name" value="CofD_related"/>
    <property type="match status" value="1"/>
</dbReference>
<dbReference type="CDD" id="cd07187">
    <property type="entry name" value="YvcK_like"/>
    <property type="match status" value="1"/>
</dbReference>
<dbReference type="Pfam" id="PF01933">
    <property type="entry name" value="CofD"/>
    <property type="match status" value="1"/>
</dbReference>
<evidence type="ECO:0000256" key="2">
    <source>
        <dbReference type="HAMAP-Rule" id="MF_00973"/>
    </source>
</evidence>
<dbReference type="InterPro" id="IPR010119">
    <property type="entry name" value="Gluconeogen_factor"/>
</dbReference>
<accession>A0A1F7J7Q0</accession>
<evidence type="ECO:0000313" key="3">
    <source>
        <dbReference type="EMBL" id="OGK51621.1"/>
    </source>
</evidence>